<comment type="subcellular location">
    <subcellularLocation>
        <location evidence="1">Nucleus</location>
    </subcellularLocation>
</comment>
<dbReference type="Pfam" id="PF00010">
    <property type="entry name" value="HLH"/>
    <property type="match status" value="1"/>
</dbReference>
<evidence type="ECO:0000256" key="5">
    <source>
        <dbReference type="SAM" id="MobiDB-lite"/>
    </source>
</evidence>
<dbReference type="GeneID" id="113861860"/>
<organism evidence="7 9">
    <name type="scientific">Abrus precatorius</name>
    <name type="common">Indian licorice</name>
    <name type="synonym">Glycine abrus</name>
    <dbReference type="NCBI Taxonomy" id="3816"/>
    <lineage>
        <taxon>Eukaryota</taxon>
        <taxon>Viridiplantae</taxon>
        <taxon>Streptophyta</taxon>
        <taxon>Embryophyta</taxon>
        <taxon>Tracheophyta</taxon>
        <taxon>Spermatophyta</taxon>
        <taxon>Magnoliopsida</taxon>
        <taxon>eudicotyledons</taxon>
        <taxon>Gunneridae</taxon>
        <taxon>Pentapetalae</taxon>
        <taxon>rosids</taxon>
        <taxon>fabids</taxon>
        <taxon>Fabales</taxon>
        <taxon>Fabaceae</taxon>
        <taxon>Papilionoideae</taxon>
        <taxon>50 kb inversion clade</taxon>
        <taxon>NPAAA clade</taxon>
        <taxon>indigoferoid/millettioid clade</taxon>
        <taxon>Abreae</taxon>
        <taxon>Abrus</taxon>
    </lineage>
</organism>
<dbReference type="PANTHER" id="PTHR46807">
    <property type="entry name" value="TRANSCRIPTION FACTOR PIF3"/>
    <property type="match status" value="1"/>
</dbReference>
<evidence type="ECO:0000313" key="9">
    <source>
        <dbReference type="RefSeq" id="XP_027350737.1"/>
    </source>
</evidence>
<evidence type="ECO:0000313" key="7">
    <source>
        <dbReference type="Proteomes" id="UP000694853"/>
    </source>
</evidence>
<feature type="region of interest" description="Disordered" evidence="5">
    <location>
        <begin position="469"/>
        <end position="529"/>
    </location>
</feature>
<dbReference type="OrthoDB" id="690068at2759"/>
<feature type="compositionally biased region" description="Low complexity" evidence="5">
    <location>
        <begin position="266"/>
        <end position="275"/>
    </location>
</feature>
<evidence type="ECO:0000256" key="3">
    <source>
        <dbReference type="ARBA" id="ARBA00023163"/>
    </source>
</evidence>
<gene>
    <name evidence="8 9" type="primary">LOC113861860</name>
</gene>
<protein>
    <submittedName>
        <fullName evidence="8 9">Transcription factor PIF1-like isoform X1</fullName>
    </submittedName>
</protein>
<dbReference type="InterPro" id="IPR047265">
    <property type="entry name" value="PIF1-like_bHLH"/>
</dbReference>
<feature type="compositionally biased region" description="Low complexity" evidence="5">
    <location>
        <begin position="215"/>
        <end position="254"/>
    </location>
</feature>
<dbReference type="GO" id="GO:0005634">
    <property type="term" value="C:nucleus"/>
    <property type="evidence" value="ECO:0007669"/>
    <property type="project" value="UniProtKB-SubCell"/>
</dbReference>
<dbReference type="CDD" id="cd11445">
    <property type="entry name" value="bHLH_AtPIF_like"/>
    <property type="match status" value="1"/>
</dbReference>
<name>A0A8B8L3F5_ABRPR</name>
<dbReference type="RefSeq" id="XP_027350736.1">
    <property type="nucleotide sequence ID" value="XM_027494935.1"/>
</dbReference>
<evidence type="ECO:0000313" key="8">
    <source>
        <dbReference type="RefSeq" id="XP_027350736.1"/>
    </source>
</evidence>
<keyword evidence="3" id="KW-0804">Transcription</keyword>
<keyword evidence="2" id="KW-0805">Transcription regulation</keyword>
<feature type="region of interest" description="Disordered" evidence="5">
    <location>
        <begin position="56"/>
        <end position="85"/>
    </location>
</feature>
<reference evidence="8 9" key="2">
    <citation type="submission" date="2025-04" db="UniProtKB">
        <authorList>
            <consortium name="RefSeq"/>
        </authorList>
    </citation>
    <scope>IDENTIFICATION</scope>
    <source>
        <tissue evidence="8 9">Young leaves</tissue>
    </source>
</reference>
<evidence type="ECO:0000256" key="1">
    <source>
        <dbReference type="ARBA" id="ARBA00004123"/>
    </source>
</evidence>
<dbReference type="InterPro" id="IPR044273">
    <property type="entry name" value="PIF3-like"/>
</dbReference>
<dbReference type="GO" id="GO:0010017">
    <property type="term" value="P:red or far-red light signaling pathway"/>
    <property type="evidence" value="ECO:0007669"/>
    <property type="project" value="UniProtKB-ARBA"/>
</dbReference>
<evidence type="ECO:0000256" key="4">
    <source>
        <dbReference type="ARBA" id="ARBA00023242"/>
    </source>
</evidence>
<feature type="compositionally biased region" description="Polar residues" evidence="5">
    <location>
        <begin position="56"/>
        <end position="74"/>
    </location>
</feature>
<dbReference type="Proteomes" id="UP000694853">
    <property type="component" value="Unplaced"/>
</dbReference>
<dbReference type="GO" id="GO:0003700">
    <property type="term" value="F:DNA-binding transcription factor activity"/>
    <property type="evidence" value="ECO:0007669"/>
    <property type="project" value="InterPro"/>
</dbReference>
<dbReference type="SMART" id="SM00353">
    <property type="entry name" value="HLH"/>
    <property type="match status" value="1"/>
</dbReference>
<feature type="compositionally biased region" description="Polar residues" evidence="5">
    <location>
        <begin position="495"/>
        <end position="518"/>
    </location>
</feature>
<feature type="domain" description="BHLH" evidence="6">
    <location>
        <begin position="325"/>
        <end position="374"/>
    </location>
</feature>
<dbReference type="InterPro" id="IPR011598">
    <property type="entry name" value="bHLH_dom"/>
</dbReference>
<dbReference type="GO" id="GO:0046983">
    <property type="term" value="F:protein dimerization activity"/>
    <property type="evidence" value="ECO:0007669"/>
    <property type="project" value="InterPro"/>
</dbReference>
<keyword evidence="7" id="KW-1185">Reference proteome</keyword>
<reference evidence="7" key="1">
    <citation type="journal article" date="2019" name="Toxins">
        <title>Detection of Abrin-Like and Prepropulchellin-Like Toxin Genes and Transcripts Using Whole Genome Sequencing and Full-Length Transcript Sequencing of Abrus precatorius.</title>
        <authorList>
            <person name="Hovde B.T."/>
            <person name="Daligault H.E."/>
            <person name="Hanschen E.R."/>
            <person name="Kunde Y.A."/>
            <person name="Johnson M.B."/>
            <person name="Starkenburg S.R."/>
            <person name="Johnson S.L."/>
        </authorList>
    </citation>
    <scope>NUCLEOTIDE SEQUENCE [LARGE SCALE GENOMIC DNA]</scope>
</reference>
<accession>A0A8B8L3F5</accession>
<dbReference type="PANTHER" id="PTHR46807:SF8">
    <property type="entry name" value="TRANSCRIPTION FACTOR PIF1-LIKE ISOFORM X2"/>
    <property type="match status" value="1"/>
</dbReference>
<dbReference type="SUPFAM" id="SSF47459">
    <property type="entry name" value="HLH, helix-loop-helix DNA-binding domain"/>
    <property type="match status" value="1"/>
</dbReference>
<dbReference type="PROSITE" id="PS50888">
    <property type="entry name" value="BHLH"/>
    <property type="match status" value="1"/>
</dbReference>
<dbReference type="Gene3D" id="4.10.280.10">
    <property type="entry name" value="Helix-loop-helix DNA-binding domain"/>
    <property type="match status" value="1"/>
</dbReference>
<proteinExistence type="predicted"/>
<sequence length="529" mass="58255">MNQNHCVPDFQTQMDEEQDQFPILMPSGLPHQNKPSIAEEDIIELLWQNGQVVMQSQNHRPLRKTPTQRNSNHATLAGPSTPREVPPLVHNYNQHLFMQEGEMASWLHYPIDDHDSPLDQSFCADFLCPPPTVNHNSVMQNLARTSQPTELRKTPASMASRPPIPPPRRTEEAPPKTPNFAYFSRHNARAEPGPSSTSKTAARESTVVDSCDTPAATAEVAAASRVSETVRSSAEPTEEPSGAAAPSTTSAGGARSTMMCDLTMTSSLGGSSSSGEPVQMAAAQERKRKRKGRETEEWECQSEDVDFESEAKKQTRGSTFAKRSRAAEVHNLSERRRRDRINEKMRALQELIPRCNKSDKASMLDEAIEYLKSLQLQVQMMSMGCGMVPMMFPGIQQYMPAIGMGIGMEMGMNRPVMPFPNMLPGSALSAATAAAHLGPRFAMPPFHMPHVPAPDSSRMQAANHSADINMATSAGPPEPNQSRIPNFTDPYQYLGPQQTQFQLIQNQAVNQPNVSRPSASRGPENPENH</sequence>
<feature type="compositionally biased region" description="Acidic residues" evidence="5">
    <location>
        <begin position="296"/>
        <end position="308"/>
    </location>
</feature>
<dbReference type="RefSeq" id="XP_027350737.1">
    <property type="nucleotide sequence ID" value="XM_027494936.1"/>
</dbReference>
<dbReference type="KEGG" id="aprc:113861860"/>
<feature type="region of interest" description="Disordered" evidence="5">
    <location>
        <begin position="146"/>
        <end position="328"/>
    </location>
</feature>
<keyword evidence="4" id="KW-0539">Nucleus</keyword>
<dbReference type="FunFam" id="4.10.280.10:FF:000004">
    <property type="entry name" value="Basic helix-loop-helix transcription factor"/>
    <property type="match status" value="1"/>
</dbReference>
<evidence type="ECO:0000259" key="6">
    <source>
        <dbReference type="PROSITE" id="PS50888"/>
    </source>
</evidence>
<evidence type="ECO:0000256" key="2">
    <source>
        <dbReference type="ARBA" id="ARBA00023015"/>
    </source>
</evidence>
<dbReference type="InterPro" id="IPR036638">
    <property type="entry name" value="HLH_DNA-bd_sf"/>
</dbReference>
<dbReference type="AlphaFoldDB" id="A0A8B8L3F5"/>